<proteinExistence type="predicted"/>
<protein>
    <recommendedName>
        <fullName evidence="3">Transposase DDE domain-containing protein</fullName>
    </recommendedName>
</protein>
<evidence type="ECO:0008006" key="3">
    <source>
        <dbReference type="Google" id="ProtNLM"/>
    </source>
</evidence>
<name>A0ABQ4F409_9ACTN</name>
<dbReference type="Proteomes" id="UP000621500">
    <property type="component" value="Unassembled WGS sequence"/>
</dbReference>
<reference evidence="1 2" key="1">
    <citation type="submission" date="2021-01" db="EMBL/GenBank/DDBJ databases">
        <title>Whole genome shotgun sequence of Plantactinospora mayteni NBRC 109088.</title>
        <authorList>
            <person name="Komaki H."/>
            <person name="Tamura T."/>
        </authorList>
    </citation>
    <scope>NUCLEOTIDE SEQUENCE [LARGE SCALE GENOMIC DNA]</scope>
    <source>
        <strain evidence="1 2">NBRC 109088</strain>
    </source>
</reference>
<comment type="caution">
    <text evidence="1">The sequence shown here is derived from an EMBL/GenBank/DDBJ whole genome shotgun (WGS) entry which is preliminary data.</text>
</comment>
<gene>
    <name evidence="1" type="ORF">Pma05_82000</name>
</gene>
<keyword evidence="2" id="KW-1185">Reference proteome</keyword>
<evidence type="ECO:0000313" key="2">
    <source>
        <dbReference type="Proteomes" id="UP000621500"/>
    </source>
</evidence>
<sequence length="200" mass="20566">MVGHAGARLLTDVADVTGLTAAFGEALAGLRQRQGGHEPGRVAADLAVMIADGGEAIADLAVLRDQAELFGVVASDPTAWRLLSGMDGEALAQVRTARARAREVAWAQTCETRGGLPAATASGLPIPGLVLDLDASIVICHSEKESATRNPPASGPRSNAIHCGSTAQDRLKLIVTGGFHDQRVRGSSCAVTRSGNAARQ</sequence>
<evidence type="ECO:0000313" key="1">
    <source>
        <dbReference type="EMBL" id="GIH01628.1"/>
    </source>
</evidence>
<organism evidence="1 2">
    <name type="scientific">Plantactinospora mayteni</name>
    <dbReference type="NCBI Taxonomy" id="566021"/>
    <lineage>
        <taxon>Bacteria</taxon>
        <taxon>Bacillati</taxon>
        <taxon>Actinomycetota</taxon>
        <taxon>Actinomycetes</taxon>
        <taxon>Micromonosporales</taxon>
        <taxon>Micromonosporaceae</taxon>
        <taxon>Plantactinospora</taxon>
    </lineage>
</organism>
<dbReference type="EMBL" id="BONX01000078">
    <property type="protein sequence ID" value="GIH01628.1"/>
    <property type="molecule type" value="Genomic_DNA"/>
</dbReference>
<accession>A0ABQ4F409</accession>